<evidence type="ECO:0000256" key="1">
    <source>
        <dbReference type="SAM" id="Coils"/>
    </source>
</evidence>
<evidence type="ECO:0000313" key="2">
    <source>
        <dbReference type="EMBL" id="KAJ6442646.1"/>
    </source>
</evidence>
<evidence type="ECO:0008006" key="4">
    <source>
        <dbReference type="Google" id="ProtNLM"/>
    </source>
</evidence>
<keyword evidence="1" id="KW-0175">Coiled coil</keyword>
<proteinExistence type="predicted"/>
<organism evidence="2 3">
    <name type="scientific">Purpureocillium lavendulum</name>
    <dbReference type="NCBI Taxonomy" id="1247861"/>
    <lineage>
        <taxon>Eukaryota</taxon>
        <taxon>Fungi</taxon>
        <taxon>Dikarya</taxon>
        <taxon>Ascomycota</taxon>
        <taxon>Pezizomycotina</taxon>
        <taxon>Sordariomycetes</taxon>
        <taxon>Hypocreomycetidae</taxon>
        <taxon>Hypocreales</taxon>
        <taxon>Ophiocordycipitaceae</taxon>
        <taxon>Purpureocillium</taxon>
    </lineage>
</organism>
<gene>
    <name evidence="2" type="ORF">O9K51_03821</name>
</gene>
<feature type="coiled-coil region" evidence="1">
    <location>
        <begin position="58"/>
        <end position="85"/>
    </location>
</feature>
<dbReference type="Pfam" id="PF12224">
    <property type="entry name" value="Amidoligase_2"/>
    <property type="match status" value="1"/>
</dbReference>
<dbReference type="InterPro" id="IPR022025">
    <property type="entry name" value="Amidoligase_2"/>
</dbReference>
<dbReference type="PANTHER" id="PTHR36847:SF1">
    <property type="entry name" value="AMIDOLIGASE ENZYME"/>
    <property type="match status" value="1"/>
</dbReference>
<dbReference type="Proteomes" id="UP001163105">
    <property type="component" value="Unassembled WGS sequence"/>
</dbReference>
<sequence length="331" mass="36842">MLPASSSSSHTQLALGIEIELLIRPKAPAIEALKKRGWTEPDALRKWDEWISLKNAFARSSESGKARLKLQLDAAENDVSRVRTDVHAVLAQAMGKEGIPAAVNQPGYAMWKVVNEPKLNEIRGFWKVEIVSKVLGSSQNWQSEVKRVFDALHRSFDIHLTKDCSMHVHVSPGQGKSFTVDQVRSIVKATAYYDKAITEYVPAERKNNPWAVANFSSPRLNSNVKKAYDQVLRDGWGPVFRAIDSVVRVRVATAHSLFNDRSLSWNFSRLADDCGTVEFRRPPGVSNAASATEWAQFTLSFVRNAIAHDWSQEAASKTHANSKGLVCFVGK</sequence>
<dbReference type="AlphaFoldDB" id="A0AB34FWB9"/>
<name>A0AB34FWB9_9HYPO</name>
<dbReference type="PANTHER" id="PTHR36847">
    <property type="entry name" value="AMIDOLIGASE ENZYME"/>
    <property type="match status" value="1"/>
</dbReference>
<evidence type="ECO:0000313" key="3">
    <source>
        <dbReference type="Proteomes" id="UP001163105"/>
    </source>
</evidence>
<comment type="caution">
    <text evidence="2">The sequence shown here is derived from an EMBL/GenBank/DDBJ whole genome shotgun (WGS) entry which is preliminary data.</text>
</comment>
<dbReference type="EMBL" id="JAQHRD010000003">
    <property type="protein sequence ID" value="KAJ6442646.1"/>
    <property type="molecule type" value="Genomic_DNA"/>
</dbReference>
<keyword evidence="3" id="KW-1185">Reference proteome</keyword>
<reference evidence="2" key="1">
    <citation type="submission" date="2023-01" db="EMBL/GenBank/DDBJ databases">
        <title>The growth and conidiation of Purpureocillium lavendulum are regulated by nitrogen source and histone H3K14 acetylation.</title>
        <authorList>
            <person name="Tang P."/>
            <person name="Han J."/>
            <person name="Zhang C."/>
            <person name="Tang P."/>
            <person name="Qi F."/>
            <person name="Zhang K."/>
            <person name="Liang L."/>
        </authorList>
    </citation>
    <scope>NUCLEOTIDE SEQUENCE</scope>
    <source>
        <strain evidence="2">YMF1.00683</strain>
    </source>
</reference>
<accession>A0AB34FWB9</accession>
<protein>
    <recommendedName>
        <fullName evidence="4">Amidoligase enzyme</fullName>
    </recommendedName>
</protein>